<name>A0A426U1K4_9CHLR</name>
<dbReference type="EMBL" id="RSAS01000354">
    <property type="protein sequence ID" value="RRR73156.1"/>
    <property type="molecule type" value="Genomic_DNA"/>
</dbReference>
<dbReference type="InterPro" id="IPR003615">
    <property type="entry name" value="HNH_nuc"/>
</dbReference>
<sequence length="380" mass="43988">MLYKVNVPLCREHLVWIVDLQRQFLSKLCDSTVTARIVDEDWVVAQMPHLEEKWVRSFCRGKDKISRVGRPLIGHMQFIAGVDLPMKEVIIDSFEHDIQLLIDIEQGNPAAHPLHGLAKIGDAAVREAVRGLLETFYNPQFYANHGYNVPLGGAAGHFHKDVFRREFDVANPDVVVCPLCDGPRNTEQVDHIYPKSLYPFLSCHPLNLVPICFQCNKLDAKGDKPPLNNDDIDPTEKWLHPYLRPLLDWAQTEDLPAKDLFSTEFSRINDETLPYLVSQDPLIAEQLKNLDNLVKLTREWKKVLAITIREQQRNIRRFKHRQAPYIDEDLLRSKLQEWAEDRRRGIGIDPHAILHSYYYAATQDVAALFEEIWLYSEHMS</sequence>
<proteinExistence type="predicted"/>
<gene>
    <name evidence="1" type="ORF">EI684_09240</name>
</gene>
<accession>A0A426U1K4</accession>
<reference evidence="1 2" key="1">
    <citation type="submission" date="2018-12" db="EMBL/GenBank/DDBJ databases">
        <title>Genome Sequence of Candidatus Viridilinea halotolerans isolated from saline sulfide-rich spring.</title>
        <authorList>
            <person name="Grouzdev D.S."/>
            <person name="Burganskaya E.I."/>
            <person name="Krutkina M.S."/>
            <person name="Sukhacheva M.V."/>
            <person name="Gorlenko V.M."/>
        </authorList>
    </citation>
    <scope>NUCLEOTIDE SEQUENCE [LARGE SCALE GENOMIC DNA]</scope>
    <source>
        <strain evidence="1">Chok-6</strain>
    </source>
</reference>
<evidence type="ECO:0000313" key="1">
    <source>
        <dbReference type="EMBL" id="RRR73156.1"/>
    </source>
</evidence>
<dbReference type="Gene3D" id="1.10.30.50">
    <property type="match status" value="1"/>
</dbReference>
<evidence type="ECO:0008006" key="3">
    <source>
        <dbReference type="Google" id="ProtNLM"/>
    </source>
</evidence>
<organism evidence="1 2">
    <name type="scientific">Candidatus Viridilinea halotolerans</name>
    <dbReference type="NCBI Taxonomy" id="2491704"/>
    <lineage>
        <taxon>Bacteria</taxon>
        <taxon>Bacillati</taxon>
        <taxon>Chloroflexota</taxon>
        <taxon>Chloroflexia</taxon>
        <taxon>Chloroflexales</taxon>
        <taxon>Chloroflexineae</taxon>
        <taxon>Oscillochloridaceae</taxon>
        <taxon>Candidatus Viridilinea</taxon>
    </lineage>
</organism>
<dbReference type="AlphaFoldDB" id="A0A426U1K4"/>
<comment type="caution">
    <text evidence="1">The sequence shown here is derived from an EMBL/GenBank/DDBJ whole genome shotgun (WGS) entry which is preliminary data.</text>
</comment>
<protein>
    <recommendedName>
        <fullName evidence="3">HNH endonuclease</fullName>
    </recommendedName>
</protein>
<dbReference type="CDD" id="cd00085">
    <property type="entry name" value="HNHc"/>
    <property type="match status" value="1"/>
</dbReference>
<dbReference type="Proteomes" id="UP000280307">
    <property type="component" value="Unassembled WGS sequence"/>
</dbReference>
<evidence type="ECO:0000313" key="2">
    <source>
        <dbReference type="Proteomes" id="UP000280307"/>
    </source>
</evidence>